<dbReference type="Gramene" id="VVA20047">
    <property type="protein sequence ID" value="VVA20047"/>
    <property type="gene ID" value="Prudul26B028787"/>
</dbReference>
<dbReference type="PANTHER" id="PTHR47481:SF22">
    <property type="entry name" value="RETROTRANSPOSON GAG DOMAIN-CONTAINING PROTEIN"/>
    <property type="match status" value="1"/>
</dbReference>
<evidence type="ECO:0000313" key="2">
    <source>
        <dbReference type="Proteomes" id="UP000327085"/>
    </source>
</evidence>
<protein>
    <submittedName>
        <fullName evidence="1">PREDICTED: Integrase catalytic core</fullName>
    </submittedName>
</protein>
<dbReference type="EMBL" id="CABIKO010000040">
    <property type="protein sequence ID" value="VVA20047.1"/>
    <property type="molecule type" value="Genomic_DNA"/>
</dbReference>
<gene>
    <name evidence="1" type="ORF">ALMOND_2B028787</name>
</gene>
<name>A0A5E4EWA6_PRUDU</name>
<dbReference type="InParanoid" id="A0A5E4EWA6"/>
<reference evidence="2" key="1">
    <citation type="journal article" date="2020" name="Plant J.">
        <title>Transposons played a major role in the diversification between the closely related almond and peach genomes: results from the almond genome sequence.</title>
        <authorList>
            <person name="Alioto T."/>
            <person name="Alexiou K.G."/>
            <person name="Bardil A."/>
            <person name="Barteri F."/>
            <person name="Castanera R."/>
            <person name="Cruz F."/>
            <person name="Dhingra A."/>
            <person name="Duval H."/>
            <person name="Fernandez I Marti A."/>
            <person name="Frias L."/>
            <person name="Galan B."/>
            <person name="Garcia J.L."/>
            <person name="Howad W."/>
            <person name="Gomez-Garrido J."/>
            <person name="Gut M."/>
            <person name="Julca I."/>
            <person name="Morata J."/>
            <person name="Puigdomenech P."/>
            <person name="Ribeca P."/>
            <person name="Rubio Cabetas M.J."/>
            <person name="Vlasova A."/>
            <person name="Wirthensohn M."/>
            <person name="Garcia-Mas J."/>
            <person name="Gabaldon T."/>
            <person name="Casacuberta J.M."/>
            <person name="Arus P."/>
        </authorList>
    </citation>
    <scope>NUCLEOTIDE SEQUENCE [LARGE SCALE GENOMIC DNA]</scope>
    <source>
        <strain evidence="2">cv. Texas</strain>
    </source>
</reference>
<evidence type="ECO:0000313" key="1">
    <source>
        <dbReference type="EMBL" id="VVA20047.1"/>
    </source>
</evidence>
<organism evidence="1 2">
    <name type="scientific">Prunus dulcis</name>
    <name type="common">Almond</name>
    <name type="synonym">Amygdalus dulcis</name>
    <dbReference type="NCBI Taxonomy" id="3755"/>
    <lineage>
        <taxon>Eukaryota</taxon>
        <taxon>Viridiplantae</taxon>
        <taxon>Streptophyta</taxon>
        <taxon>Embryophyta</taxon>
        <taxon>Tracheophyta</taxon>
        <taxon>Spermatophyta</taxon>
        <taxon>Magnoliopsida</taxon>
        <taxon>eudicotyledons</taxon>
        <taxon>Gunneridae</taxon>
        <taxon>Pentapetalae</taxon>
        <taxon>rosids</taxon>
        <taxon>fabids</taxon>
        <taxon>Rosales</taxon>
        <taxon>Rosaceae</taxon>
        <taxon>Amygdaloideae</taxon>
        <taxon>Amygdaleae</taxon>
        <taxon>Prunus</taxon>
    </lineage>
</organism>
<dbReference type="Proteomes" id="UP000327085">
    <property type="component" value="Chromosome 1"/>
</dbReference>
<dbReference type="PANTHER" id="PTHR47481">
    <property type="match status" value="1"/>
</dbReference>
<dbReference type="AlphaFoldDB" id="A0A5E4EWA6"/>
<proteinExistence type="predicted"/>
<dbReference type="Pfam" id="PF14223">
    <property type="entry name" value="Retrotran_gag_2"/>
    <property type="match status" value="1"/>
</dbReference>
<accession>A0A5E4EWA6</accession>
<sequence>MATSSPFKIEGYDLFGHFDGTLFPPPKFALVDEKGVTSTITATYREWLRADKTLLSLLIATLSDEAIEYVIGSKTTREAWLSLTDRYATVSRACLNHLKTELQTAQKGTDTIEKFLLRLKHVRDQLAITGVSMSDDDLMIAALNGLLTKYDMIKTVLVARDTSISLKDFRSQLLATEQSVEARVVSFPTPIHAMVHRHTSTTSTHGVTQDMALSGGAGLLPTPLAFFGTQHGSRPSFGSSFGVVVHPRGALRIEVFKVVGFLLISPQGLVWYLSVKFVVSVDTLLQTVTIGILLPISPLL</sequence>
<dbReference type="OMA" id="WHTINNS"/>